<dbReference type="FunFam" id="3.30.160.60:FF:001102">
    <property type="entry name" value="Transcription factor IIIA"/>
    <property type="match status" value="1"/>
</dbReference>
<dbReference type="AlphaFoldDB" id="A0A9N9BF50"/>
<evidence type="ECO:0000256" key="6">
    <source>
        <dbReference type="ARBA" id="ARBA00023242"/>
    </source>
</evidence>
<evidence type="ECO:0000259" key="9">
    <source>
        <dbReference type="PROSITE" id="PS50157"/>
    </source>
</evidence>
<dbReference type="SUPFAM" id="SSF57667">
    <property type="entry name" value="beta-beta-alpha zinc fingers"/>
    <property type="match status" value="1"/>
</dbReference>
<organism evidence="10 11">
    <name type="scientific">Acaulospora morrowiae</name>
    <dbReference type="NCBI Taxonomy" id="94023"/>
    <lineage>
        <taxon>Eukaryota</taxon>
        <taxon>Fungi</taxon>
        <taxon>Fungi incertae sedis</taxon>
        <taxon>Mucoromycota</taxon>
        <taxon>Glomeromycotina</taxon>
        <taxon>Glomeromycetes</taxon>
        <taxon>Diversisporales</taxon>
        <taxon>Acaulosporaceae</taxon>
        <taxon>Acaulospora</taxon>
    </lineage>
</organism>
<dbReference type="InterPro" id="IPR013087">
    <property type="entry name" value="Znf_C2H2_type"/>
</dbReference>
<protein>
    <submittedName>
        <fullName evidence="10">18677_t:CDS:1</fullName>
    </submittedName>
</protein>
<evidence type="ECO:0000256" key="3">
    <source>
        <dbReference type="ARBA" id="ARBA00022737"/>
    </source>
</evidence>
<gene>
    <name evidence="10" type="ORF">AMORRO_LOCUS6139</name>
</gene>
<comment type="subcellular location">
    <subcellularLocation>
        <location evidence="1">Nucleus</location>
    </subcellularLocation>
</comment>
<dbReference type="PROSITE" id="PS50157">
    <property type="entry name" value="ZINC_FINGER_C2H2_2"/>
    <property type="match status" value="1"/>
</dbReference>
<dbReference type="Pfam" id="PF00096">
    <property type="entry name" value="zf-C2H2"/>
    <property type="match status" value="1"/>
</dbReference>
<feature type="compositionally biased region" description="Basic and acidic residues" evidence="8">
    <location>
        <begin position="248"/>
        <end position="262"/>
    </location>
</feature>
<dbReference type="Gene3D" id="3.30.160.60">
    <property type="entry name" value="Classic Zinc Finger"/>
    <property type="match status" value="1"/>
</dbReference>
<dbReference type="GO" id="GO:0008270">
    <property type="term" value="F:zinc ion binding"/>
    <property type="evidence" value="ECO:0007669"/>
    <property type="project" value="UniProtKB-KW"/>
</dbReference>
<evidence type="ECO:0000256" key="4">
    <source>
        <dbReference type="ARBA" id="ARBA00022771"/>
    </source>
</evidence>
<keyword evidence="11" id="KW-1185">Reference proteome</keyword>
<feature type="region of interest" description="Disordered" evidence="8">
    <location>
        <begin position="244"/>
        <end position="274"/>
    </location>
</feature>
<accession>A0A9N9BF50</accession>
<keyword evidence="6" id="KW-0539">Nucleus</keyword>
<dbReference type="SMART" id="SM00355">
    <property type="entry name" value="ZnF_C2H2"/>
    <property type="match status" value="1"/>
</dbReference>
<dbReference type="PROSITE" id="PS00028">
    <property type="entry name" value="ZINC_FINGER_C2H2_1"/>
    <property type="match status" value="1"/>
</dbReference>
<keyword evidence="3" id="KW-0677">Repeat</keyword>
<dbReference type="OrthoDB" id="6077919at2759"/>
<comment type="caution">
    <text evidence="10">The sequence shown here is derived from an EMBL/GenBank/DDBJ whole genome shotgun (WGS) entry which is preliminary data.</text>
</comment>
<dbReference type="GO" id="GO:0005634">
    <property type="term" value="C:nucleus"/>
    <property type="evidence" value="ECO:0007669"/>
    <property type="project" value="UniProtKB-SubCell"/>
</dbReference>
<keyword evidence="4 7" id="KW-0863">Zinc-finger</keyword>
<evidence type="ECO:0000256" key="8">
    <source>
        <dbReference type="SAM" id="MobiDB-lite"/>
    </source>
</evidence>
<keyword evidence="2" id="KW-0479">Metal-binding</keyword>
<dbReference type="Proteomes" id="UP000789342">
    <property type="component" value="Unassembled WGS sequence"/>
</dbReference>
<dbReference type="InterPro" id="IPR036236">
    <property type="entry name" value="Znf_C2H2_sf"/>
</dbReference>
<sequence>MQNKASLPPIRFLLDSPIDEGDGYPFPQTPTSPNNTHAYQQRNLPSIKSADTDHLAAINAYNKNIMNFSTKDSYGSCNSLISPPESPGVKMMHQQLPSGSYDSRQEIRHNTLLHPPPPLSLPSSSSRQQCSCCVGPSSVQSVTTSLENNQYFRQDEQYSTFAQTSLPYDCHSPVISHFYPRLSINLLEGMNFDSNSSSRGLCGQTLNESSNGSEKPFVCTEPGCGRKFSVQSNMRRHLRVHRLGRPINEQEARLDQNPERNPSRAIDISSHASV</sequence>
<keyword evidence="5" id="KW-0862">Zinc</keyword>
<evidence type="ECO:0000256" key="7">
    <source>
        <dbReference type="PROSITE-ProRule" id="PRU00042"/>
    </source>
</evidence>
<evidence type="ECO:0000256" key="1">
    <source>
        <dbReference type="ARBA" id="ARBA00004123"/>
    </source>
</evidence>
<proteinExistence type="predicted"/>
<evidence type="ECO:0000313" key="10">
    <source>
        <dbReference type="EMBL" id="CAG8563678.1"/>
    </source>
</evidence>
<evidence type="ECO:0000256" key="2">
    <source>
        <dbReference type="ARBA" id="ARBA00022723"/>
    </source>
</evidence>
<reference evidence="10" key="1">
    <citation type="submission" date="2021-06" db="EMBL/GenBank/DDBJ databases">
        <authorList>
            <person name="Kallberg Y."/>
            <person name="Tangrot J."/>
            <person name="Rosling A."/>
        </authorList>
    </citation>
    <scope>NUCLEOTIDE SEQUENCE</scope>
    <source>
        <strain evidence="10">CL551</strain>
    </source>
</reference>
<evidence type="ECO:0000313" key="11">
    <source>
        <dbReference type="Proteomes" id="UP000789342"/>
    </source>
</evidence>
<feature type="domain" description="C2H2-type" evidence="9">
    <location>
        <begin position="217"/>
        <end position="246"/>
    </location>
</feature>
<evidence type="ECO:0000256" key="5">
    <source>
        <dbReference type="ARBA" id="ARBA00022833"/>
    </source>
</evidence>
<dbReference type="EMBL" id="CAJVPV010003965">
    <property type="protein sequence ID" value="CAG8563678.1"/>
    <property type="molecule type" value="Genomic_DNA"/>
</dbReference>
<name>A0A9N9BF50_9GLOM</name>